<dbReference type="SUPFAM" id="SSF48557">
    <property type="entry name" value="L-aspartase-like"/>
    <property type="match status" value="1"/>
</dbReference>
<gene>
    <name evidence="2" type="ordered locus">Oweho_1212</name>
</gene>
<dbReference type="HOGENOM" id="CLU_014801_4_0_10"/>
<sequence length="509" mass="56519">MQLKDFEKFFDSGASFSVSDDTFALVEKSHQFLTDFSKDKIIYGINTGFGPMAQYKISKGDQEQLQYNLVRSHATGQGLKLDDEYVRAVMLCRINTLSLGHSGVSLGVIKQLETYIQNDICPVIPEHGSVGASGDLVQLAHLALGLIGEGKCSYKGNVRPVADVLNELNLEPLKLSLRDGLALINGTSCMSGIGMINLLHSTNLLSWTTLTGAIINELVEAYDDSFSKELNQVKKHRGQNQIAAAMRASLSDSKRIRKREDHLFKTDTGGDVIPNKEKVQEYYSFRCIPQVLGPIYDSIKNAKSILEEEISSANDNPIIDLEKQNVYHGGNFHGDYVAYEMDKLKIGITKLSMLCERQLNYLMNHQLNDRFPPFMNLGKLGLNFGVQGVQFTATSTTAENQTLSFPMSVHSIPNNNDNQDIVSMGSNAALMAKKVIDNSFQVLAIEAVAIAQAIDYIDEKEKLSANTLKFHKMIRNFVGTIKDDRFLAEEIAQLTNHLQGTKSFLQVDF</sequence>
<dbReference type="InterPro" id="IPR008948">
    <property type="entry name" value="L-Aspartase-like"/>
</dbReference>
<name>G8R627_OWEHD</name>
<dbReference type="OrthoDB" id="9806955at2"/>
<dbReference type="eggNOG" id="COG2986">
    <property type="taxonomic scope" value="Bacteria"/>
</dbReference>
<dbReference type="InterPro" id="IPR001106">
    <property type="entry name" value="Aromatic_Lyase"/>
</dbReference>
<dbReference type="EMBL" id="CP003156">
    <property type="protein sequence ID" value="AEV32217.1"/>
    <property type="molecule type" value="Genomic_DNA"/>
</dbReference>
<proteinExistence type="predicted"/>
<dbReference type="InterPro" id="IPR024083">
    <property type="entry name" value="Fumarase/histidase_N"/>
</dbReference>
<keyword evidence="1 2" id="KW-0456">Lyase</keyword>
<protein>
    <submittedName>
        <fullName evidence="2">Histidine ammonia-lyase</fullName>
    </submittedName>
</protein>
<dbReference type="Pfam" id="PF00221">
    <property type="entry name" value="Lyase_aromatic"/>
    <property type="match status" value="1"/>
</dbReference>
<dbReference type="RefSeq" id="WP_014201577.1">
    <property type="nucleotide sequence ID" value="NC_016599.1"/>
</dbReference>
<dbReference type="GO" id="GO:0016841">
    <property type="term" value="F:ammonia-lyase activity"/>
    <property type="evidence" value="ECO:0007669"/>
    <property type="project" value="UniProtKB-ARBA"/>
</dbReference>
<dbReference type="STRING" id="926562.Oweho_1212"/>
<dbReference type="Gene3D" id="1.20.200.10">
    <property type="entry name" value="Fumarase/aspartase (Central domain)"/>
    <property type="match status" value="1"/>
</dbReference>
<evidence type="ECO:0000313" key="3">
    <source>
        <dbReference type="Proteomes" id="UP000005631"/>
    </source>
</evidence>
<dbReference type="FunFam" id="1.10.275.10:FF:000005">
    <property type="entry name" value="Histidine ammonia-lyase"/>
    <property type="match status" value="1"/>
</dbReference>
<dbReference type="PANTHER" id="PTHR10362">
    <property type="entry name" value="HISTIDINE AMMONIA-LYASE"/>
    <property type="match status" value="1"/>
</dbReference>
<dbReference type="Proteomes" id="UP000005631">
    <property type="component" value="Chromosome"/>
</dbReference>
<reference evidence="2 3" key="1">
    <citation type="journal article" date="2012" name="Stand. Genomic Sci.">
        <title>Genome sequence of the orange-pigmented seawater bacterium Owenweeksia hongkongensis type strain (UST20020801(T)).</title>
        <authorList>
            <person name="Riedel T."/>
            <person name="Held B."/>
            <person name="Nolan M."/>
            <person name="Lucas S."/>
            <person name="Lapidus A."/>
            <person name="Tice H."/>
            <person name="Del Rio T.G."/>
            <person name="Cheng J.F."/>
            <person name="Han C."/>
            <person name="Tapia R."/>
            <person name="Goodwin L.A."/>
            <person name="Pitluck S."/>
            <person name="Liolios K."/>
            <person name="Mavromatis K."/>
            <person name="Pagani I."/>
            <person name="Ivanova N."/>
            <person name="Mikhailova N."/>
            <person name="Pati A."/>
            <person name="Chen A."/>
            <person name="Palaniappan K."/>
            <person name="Rohde M."/>
            <person name="Tindall B.J."/>
            <person name="Detter J.C."/>
            <person name="Goker M."/>
            <person name="Woyke T."/>
            <person name="Bristow J."/>
            <person name="Eisen J.A."/>
            <person name="Markowitz V."/>
            <person name="Hugenholtz P."/>
            <person name="Klenk H.P."/>
            <person name="Kyrpides N.C."/>
        </authorList>
    </citation>
    <scope>NUCLEOTIDE SEQUENCE</scope>
    <source>
        <strain evidence="3">DSM 17368 / JCM 12287 / NRRL B-23963</strain>
    </source>
</reference>
<evidence type="ECO:0000256" key="1">
    <source>
        <dbReference type="ARBA" id="ARBA00023239"/>
    </source>
</evidence>
<accession>G8R627</accession>
<dbReference type="CDD" id="cd00332">
    <property type="entry name" value="PAL-HAL"/>
    <property type="match status" value="1"/>
</dbReference>
<dbReference type="PATRIC" id="fig|926562.3.peg.1226"/>
<dbReference type="Gene3D" id="1.10.275.10">
    <property type="entry name" value="Fumarase/aspartase (N-terminal domain)"/>
    <property type="match status" value="1"/>
</dbReference>
<organism evidence="2 3">
    <name type="scientific">Owenweeksia hongkongensis (strain DSM 17368 / CIP 108786 / JCM 12287 / NRRL B-23963 / UST20020801)</name>
    <dbReference type="NCBI Taxonomy" id="926562"/>
    <lineage>
        <taxon>Bacteria</taxon>
        <taxon>Pseudomonadati</taxon>
        <taxon>Bacteroidota</taxon>
        <taxon>Flavobacteriia</taxon>
        <taxon>Flavobacteriales</taxon>
        <taxon>Owenweeksiaceae</taxon>
        <taxon>Owenweeksia</taxon>
    </lineage>
</organism>
<evidence type="ECO:0000313" key="2">
    <source>
        <dbReference type="EMBL" id="AEV32217.1"/>
    </source>
</evidence>
<dbReference type="AlphaFoldDB" id="G8R627"/>
<dbReference type="KEGG" id="oho:Oweho_1212"/>
<keyword evidence="3" id="KW-1185">Reference proteome</keyword>